<evidence type="ECO:0000256" key="1">
    <source>
        <dbReference type="SAM" id="SignalP"/>
    </source>
</evidence>
<feature type="signal peptide" evidence="1">
    <location>
        <begin position="1"/>
        <end position="34"/>
    </location>
</feature>
<name>A0A1V6T119_9EURO</name>
<dbReference type="OrthoDB" id="9451547at2759"/>
<dbReference type="EMBL" id="MLKD01000014">
    <property type="protein sequence ID" value="OQE19952.1"/>
    <property type="molecule type" value="Genomic_DNA"/>
</dbReference>
<feature type="chain" id="PRO_5013206781" evidence="1">
    <location>
        <begin position="35"/>
        <end position="506"/>
    </location>
</feature>
<keyword evidence="3" id="KW-1185">Reference proteome</keyword>
<dbReference type="PANTHER" id="PTHR35043:SF8">
    <property type="entry name" value="DUF4220 DOMAIN-CONTAINING PROTEIN"/>
    <property type="match status" value="1"/>
</dbReference>
<dbReference type="PANTHER" id="PTHR35043">
    <property type="entry name" value="TRANSCRIPTION FACTOR DOMAIN-CONTAINING PROTEIN"/>
    <property type="match status" value="1"/>
</dbReference>
<evidence type="ECO:0000313" key="2">
    <source>
        <dbReference type="EMBL" id="OQE19952.1"/>
    </source>
</evidence>
<comment type="caution">
    <text evidence="2">The sequence shown here is derived from an EMBL/GenBank/DDBJ whole genome shotgun (WGS) entry which is preliminary data.</text>
</comment>
<dbReference type="STRING" id="303698.A0A1V6T119"/>
<reference evidence="3" key="1">
    <citation type="journal article" date="2017" name="Nat. Microbiol.">
        <title>Global analysis of biosynthetic gene clusters reveals vast potential of secondary metabolite production in Penicillium species.</title>
        <authorList>
            <person name="Nielsen J.C."/>
            <person name="Grijseels S."/>
            <person name="Prigent S."/>
            <person name="Ji B."/>
            <person name="Dainat J."/>
            <person name="Nielsen K.F."/>
            <person name="Frisvad J.C."/>
            <person name="Workman M."/>
            <person name="Nielsen J."/>
        </authorList>
    </citation>
    <scope>NUCLEOTIDE SEQUENCE [LARGE SCALE GENOMIC DNA]</scope>
    <source>
        <strain evidence="3">IBT 24891</strain>
    </source>
</reference>
<proteinExistence type="predicted"/>
<sequence length="506" mass="56747">MHKFNRAVFRTNAKLNWMILNLLAPEWSLAKAWADHRSVSFVEDKFKNVAEVDDVQWKKCHSHFANLGGFVISFAAVTPSLSARGSRTSSDLILASRSSATGALLPEPDSVSTVEPMPESDIPMREYLADGASFSNQHPDILESAPSLESEIGHGSTSLQRYERDRYHHMHNLTDQPLSTHNTGSPSLVEIGQFSSRVISNVSDISLSGTHHNGESLPLPLQKQLDRIKRHRPINSIPDYLQRLSHTIGPIKWIPHDLNTRSVVQSLEEVQLDHFKTPWEQMRFSRMQYFWMCNVHRLLGDRWVVDANQLFLARELGIIKRLPSLSTEEIEDRSTADLLIKSIALIQIAWFLVQVITRLCSQGVTTSPLEIMTLAFAISTAFTYLLLLDKPKDVQKSVIINATRYATSQEIARLGVAGPSGLYFSNNSAWIPNNAVHATDNLAYNADLLHSATFSVFILGAIHCIGWNFTRIGIRLILNNFSGEPALSLQRLPSQPSQLSQLLRES</sequence>
<protein>
    <submittedName>
        <fullName evidence="2">Uncharacterized protein</fullName>
    </submittedName>
</protein>
<dbReference type="AlphaFoldDB" id="A0A1V6T119"/>
<dbReference type="Proteomes" id="UP000191285">
    <property type="component" value="Unassembled WGS sequence"/>
</dbReference>
<accession>A0A1V6T119</accession>
<keyword evidence="1" id="KW-0732">Signal</keyword>
<gene>
    <name evidence="2" type="ORF">PENSTE_c014G03236</name>
</gene>
<evidence type="ECO:0000313" key="3">
    <source>
        <dbReference type="Proteomes" id="UP000191285"/>
    </source>
</evidence>
<organism evidence="2 3">
    <name type="scientific">Penicillium steckii</name>
    <dbReference type="NCBI Taxonomy" id="303698"/>
    <lineage>
        <taxon>Eukaryota</taxon>
        <taxon>Fungi</taxon>
        <taxon>Dikarya</taxon>
        <taxon>Ascomycota</taxon>
        <taxon>Pezizomycotina</taxon>
        <taxon>Eurotiomycetes</taxon>
        <taxon>Eurotiomycetidae</taxon>
        <taxon>Eurotiales</taxon>
        <taxon>Aspergillaceae</taxon>
        <taxon>Penicillium</taxon>
    </lineage>
</organism>